<dbReference type="EMBL" id="GBXM01013921">
    <property type="protein sequence ID" value="JAH94656.1"/>
    <property type="molecule type" value="Transcribed_RNA"/>
</dbReference>
<reference evidence="1" key="2">
    <citation type="journal article" date="2015" name="Fish Shellfish Immunol.">
        <title>Early steps in the European eel (Anguilla anguilla)-Vibrio vulnificus interaction in the gills: Role of the RtxA13 toxin.</title>
        <authorList>
            <person name="Callol A."/>
            <person name="Pajuelo D."/>
            <person name="Ebbesson L."/>
            <person name="Teles M."/>
            <person name="MacKenzie S."/>
            <person name="Amaro C."/>
        </authorList>
    </citation>
    <scope>NUCLEOTIDE SEQUENCE</scope>
</reference>
<proteinExistence type="predicted"/>
<dbReference type="AlphaFoldDB" id="A0A0E9WWP0"/>
<name>A0A0E9WWP0_ANGAN</name>
<protein>
    <submittedName>
        <fullName evidence="1">Uncharacterized protein</fullName>
    </submittedName>
</protein>
<organism evidence="1">
    <name type="scientific">Anguilla anguilla</name>
    <name type="common">European freshwater eel</name>
    <name type="synonym">Muraena anguilla</name>
    <dbReference type="NCBI Taxonomy" id="7936"/>
    <lineage>
        <taxon>Eukaryota</taxon>
        <taxon>Metazoa</taxon>
        <taxon>Chordata</taxon>
        <taxon>Craniata</taxon>
        <taxon>Vertebrata</taxon>
        <taxon>Euteleostomi</taxon>
        <taxon>Actinopterygii</taxon>
        <taxon>Neopterygii</taxon>
        <taxon>Teleostei</taxon>
        <taxon>Anguilliformes</taxon>
        <taxon>Anguillidae</taxon>
        <taxon>Anguilla</taxon>
    </lineage>
</organism>
<sequence length="68" mass="8323">MYRDSFRLPFLSLEHCRIFDIAPAVWLIRWVKHECQEIRRRSFSNQTLVIHFRKSISGPKQFFSPRKD</sequence>
<evidence type="ECO:0000313" key="1">
    <source>
        <dbReference type="EMBL" id="JAH94656.1"/>
    </source>
</evidence>
<accession>A0A0E9WWP0</accession>
<reference evidence="1" key="1">
    <citation type="submission" date="2014-11" db="EMBL/GenBank/DDBJ databases">
        <authorList>
            <person name="Amaro Gonzalez C."/>
        </authorList>
    </citation>
    <scope>NUCLEOTIDE SEQUENCE</scope>
</reference>